<keyword evidence="6 7" id="KW-0472">Membrane</keyword>
<keyword evidence="5 7" id="KW-1133">Transmembrane helix</keyword>
<dbReference type="RefSeq" id="WP_245710355.1">
    <property type="nucleotide sequence ID" value="NZ_FNYH01000001.1"/>
</dbReference>
<dbReference type="Proteomes" id="UP000242999">
    <property type="component" value="Unassembled WGS sequence"/>
</dbReference>
<evidence type="ECO:0000256" key="1">
    <source>
        <dbReference type="ARBA" id="ARBA00004651"/>
    </source>
</evidence>
<feature type="domain" description="Glycine transporter" evidence="8">
    <location>
        <begin position="96"/>
        <end position="167"/>
    </location>
</feature>
<comment type="similarity">
    <text evidence="2">Belongs to the UPF0126 family.</text>
</comment>
<proteinExistence type="inferred from homology"/>
<dbReference type="EMBL" id="FNYH01000001">
    <property type="protein sequence ID" value="SEI38030.1"/>
    <property type="molecule type" value="Genomic_DNA"/>
</dbReference>
<feature type="transmembrane region" description="Helical" evidence="7">
    <location>
        <begin position="120"/>
        <end position="141"/>
    </location>
</feature>
<keyword evidence="4 7" id="KW-0812">Transmembrane</keyword>
<feature type="transmembrane region" description="Helical" evidence="7">
    <location>
        <begin position="153"/>
        <end position="172"/>
    </location>
</feature>
<evidence type="ECO:0000256" key="6">
    <source>
        <dbReference type="ARBA" id="ARBA00023136"/>
    </source>
</evidence>
<evidence type="ECO:0000256" key="4">
    <source>
        <dbReference type="ARBA" id="ARBA00022692"/>
    </source>
</evidence>
<feature type="domain" description="Glycine transporter" evidence="8">
    <location>
        <begin position="10"/>
        <end position="84"/>
    </location>
</feature>
<feature type="transmembrane region" description="Helical" evidence="7">
    <location>
        <begin position="67"/>
        <end position="84"/>
    </location>
</feature>
<evidence type="ECO:0000256" key="2">
    <source>
        <dbReference type="ARBA" id="ARBA00008193"/>
    </source>
</evidence>
<sequence length="224" mass="24628">MMANLSLIYVLDIFGTIVFAITGVLAAAEKRLDLFGVIVVGTVTAIGGGTLRDLILGRTPVFWVEQTSYIWITMLTSVCTFILARRHHFPHRALLISDALGLAVFTVIGSQIALDLGHPPIIAVMMGVMTGVFGGVVRDVLTAETPLIFRQEIYATAAMLGAVVFVNLSWFLPEAWRAWNNLIAMGVVFCMRLAAIRWHLHLPVFLMIPQATLDQPTSDDKKHL</sequence>
<comment type="subcellular location">
    <subcellularLocation>
        <location evidence="1">Cell membrane</location>
        <topology evidence="1">Multi-pass membrane protein</topology>
    </subcellularLocation>
</comment>
<keyword evidence="3" id="KW-1003">Cell membrane</keyword>
<keyword evidence="10" id="KW-1185">Reference proteome</keyword>
<evidence type="ECO:0000256" key="7">
    <source>
        <dbReference type="SAM" id="Phobius"/>
    </source>
</evidence>
<dbReference type="AlphaFoldDB" id="A0A1H6QEW9"/>
<evidence type="ECO:0000259" key="8">
    <source>
        <dbReference type="Pfam" id="PF03458"/>
    </source>
</evidence>
<accession>A0A1H6QEW9</accession>
<dbReference type="Pfam" id="PF03458">
    <property type="entry name" value="Gly_transporter"/>
    <property type="match status" value="2"/>
</dbReference>
<name>A0A1H6QEW9_9GAMM</name>
<dbReference type="PANTHER" id="PTHR30506">
    <property type="entry name" value="INNER MEMBRANE PROTEIN"/>
    <property type="match status" value="1"/>
</dbReference>
<protein>
    <submittedName>
        <fullName evidence="9">Uncharacterized membrane protein YeiH</fullName>
    </submittedName>
</protein>
<dbReference type="InterPro" id="IPR005115">
    <property type="entry name" value="Gly_transporter"/>
</dbReference>
<dbReference type="PANTHER" id="PTHR30506:SF3">
    <property type="entry name" value="UPF0126 INNER MEMBRANE PROTEIN YADS-RELATED"/>
    <property type="match status" value="1"/>
</dbReference>
<evidence type="ECO:0000256" key="3">
    <source>
        <dbReference type="ARBA" id="ARBA00022475"/>
    </source>
</evidence>
<feature type="transmembrane region" description="Helical" evidence="7">
    <location>
        <begin position="178"/>
        <end position="200"/>
    </location>
</feature>
<organism evidence="9 10">
    <name type="scientific">Allopseudospirillum japonicum</name>
    <dbReference type="NCBI Taxonomy" id="64971"/>
    <lineage>
        <taxon>Bacteria</taxon>
        <taxon>Pseudomonadati</taxon>
        <taxon>Pseudomonadota</taxon>
        <taxon>Gammaproteobacteria</taxon>
        <taxon>Oceanospirillales</taxon>
        <taxon>Oceanospirillaceae</taxon>
        <taxon>Allopseudospirillum</taxon>
    </lineage>
</organism>
<evidence type="ECO:0000313" key="9">
    <source>
        <dbReference type="EMBL" id="SEI38030.1"/>
    </source>
</evidence>
<reference evidence="10" key="1">
    <citation type="submission" date="2016-10" db="EMBL/GenBank/DDBJ databases">
        <authorList>
            <person name="Varghese N."/>
            <person name="Submissions S."/>
        </authorList>
    </citation>
    <scope>NUCLEOTIDE SEQUENCE [LARGE SCALE GENOMIC DNA]</scope>
    <source>
        <strain evidence="10">DSM 7165</strain>
    </source>
</reference>
<dbReference type="STRING" id="64971.SAMN05421831_101115"/>
<feature type="transmembrane region" description="Helical" evidence="7">
    <location>
        <begin position="6"/>
        <end position="27"/>
    </location>
</feature>
<evidence type="ECO:0000313" key="10">
    <source>
        <dbReference type="Proteomes" id="UP000242999"/>
    </source>
</evidence>
<gene>
    <name evidence="9" type="ORF">SAMN05421831_101115</name>
</gene>
<evidence type="ECO:0000256" key="5">
    <source>
        <dbReference type="ARBA" id="ARBA00022989"/>
    </source>
</evidence>
<feature type="transmembrane region" description="Helical" evidence="7">
    <location>
        <begin position="34"/>
        <end position="55"/>
    </location>
</feature>
<dbReference type="GO" id="GO:0005886">
    <property type="term" value="C:plasma membrane"/>
    <property type="evidence" value="ECO:0007669"/>
    <property type="project" value="UniProtKB-SubCell"/>
</dbReference>